<dbReference type="EMBL" id="PFOI01000027">
    <property type="protein sequence ID" value="PIZ70997.1"/>
    <property type="molecule type" value="Genomic_DNA"/>
</dbReference>
<organism evidence="1 2">
    <name type="scientific">Candidatus Portnoybacteria bacterium CG_4_10_14_0_2_um_filter_39_11</name>
    <dbReference type="NCBI Taxonomy" id="1974797"/>
    <lineage>
        <taxon>Bacteria</taxon>
        <taxon>Candidatus Portnoyibacteriota</taxon>
    </lineage>
</organism>
<comment type="caution">
    <text evidence="1">The sequence shown here is derived from an EMBL/GenBank/DDBJ whole genome shotgun (WGS) entry which is preliminary data.</text>
</comment>
<dbReference type="Gene3D" id="1.20.1260.80">
    <property type="match status" value="1"/>
</dbReference>
<evidence type="ECO:0000313" key="2">
    <source>
        <dbReference type="Proteomes" id="UP000231071"/>
    </source>
</evidence>
<dbReference type="SUPFAM" id="SSF57997">
    <property type="entry name" value="Tropomyosin"/>
    <property type="match status" value="1"/>
</dbReference>
<name>A0A2M7UIG3_9BACT</name>
<evidence type="ECO:0008006" key="3">
    <source>
        <dbReference type="Google" id="ProtNLM"/>
    </source>
</evidence>
<reference evidence="2" key="1">
    <citation type="submission" date="2017-09" db="EMBL/GenBank/DDBJ databases">
        <title>Depth-based differentiation of microbial function through sediment-hosted aquifers and enrichment of novel symbionts in the deep terrestrial subsurface.</title>
        <authorList>
            <person name="Probst A.J."/>
            <person name="Ladd B."/>
            <person name="Jarett J.K."/>
            <person name="Geller-Mcgrath D.E."/>
            <person name="Sieber C.M.K."/>
            <person name="Emerson J.B."/>
            <person name="Anantharaman K."/>
            <person name="Thomas B.C."/>
            <person name="Malmstrom R."/>
            <person name="Stieglmeier M."/>
            <person name="Klingl A."/>
            <person name="Woyke T."/>
            <person name="Ryan C.M."/>
            <person name="Banfield J.F."/>
        </authorList>
    </citation>
    <scope>NUCLEOTIDE SEQUENCE [LARGE SCALE GENOMIC DNA]</scope>
</reference>
<gene>
    <name evidence="1" type="ORF">COY09_01705</name>
</gene>
<dbReference type="AlphaFoldDB" id="A0A2M7UIG3"/>
<sequence length="166" mass="19675">MEINEKKLVQILKEQRTEFQQYVDSKFKIVDKRSDQTDKKLEQVDRRLDQVDQGLSRTDKRLEQVDRKLDQVDKRFELNDSNFQRYLGVVAEDFASKFNLLAESIAGVQEQLIAIRDMVAKNTEDIEIIKMDISFMKHELKRKVDQDEFGVLEKRVLLLEKKLARV</sequence>
<dbReference type="Proteomes" id="UP000231071">
    <property type="component" value="Unassembled WGS sequence"/>
</dbReference>
<proteinExistence type="predicted"/>
<evidence type="ECO:0000313" key="1">
    <source>
        <dbReference type="EMBL" id="PIZ70997.1"/>
    </source>
</evidence>
<protein>
    <recommendedName>
        <fullName evidence="3">t-SNARE coiled-coil homology domain-containing protein</fullName>
    </recommendedName>
</protein>
<accession>A0A2M7UIG3</accession>